<accession>A0ABW4PBL3</accession>
<dbReference type="InterPro" id="IPR050109">
    <property type="entry name" value="HTH-type_TetR-like_transc_reg"/>
</dbReference>
<dbReference type="Proteomes" id="UP001597286">
    <property type="component" value="Unassembled WGS sequence"/>
</dbReference>
<organism evidence="4 5">
    <name type="scientific">Rhodococcus gannanensis</name>
    <dbReference type="NCBI Taxonomy" id="1960308"/>
    <lineage>
        <taxon>Bacteria</taxon>
        <taxon>Bacillati</taxon>
        <taxon>Actinomycetota</taxon>
        <taxon>Actinomycetes</taxon>
        <taxon>Mycobacteriales</taxon>
        <taxon>Nocardiaceae</taxon>
        <taxon>Rhodococcus</taxon>
    </lineage>
</organism>
<reference evidence="5" key="1">
    <citation type="journal article" date="2019" name="Int. J. Syst. Evol. Microbiol.">
        <title>The Global Catalogue of Microorganisms (GCM) 10K type strain sequencing project: providing services to taxonomists for standard genome sequencing and annotation.</title>
        <authorList>
            <consortium name="The Broad Institute Genomics Platform"/>
            <consortium name="The Broad Institute Genome Sequencing Center for Infectious Disease"/>
            <person name="Wu L."/>
            <person name="Ma J."/>
        </authorList>
    </citation>
    <scope>NUCLEOTIDE SEQUENCE [LARGE SCALE GENOMIC DNA]</scope>
    <source>
        <strain evidence="5">DT72</strain>
    </source>
</reference>
<dbReference type="PANTHER" id="PTHR30055:SF226">
    <property type="entry name" value="HTH-TYPE TRANSCRIPTIONAL REGULATOR PKSA"/>
    <property type="match status" value="1"/>
</dbReference>
<dbReference type="InterPro" id="IPR009057">
    <property type="entry name" value="Homeodomain-like_sf"/>
</dbReference>
<dbReference type="Pfam" id="PF00440">
    <property type="entry name" value="TetR_N"/>
    <property type="match status" value="1"/>
</dbReference>
<feature type="DNA-binding region" description="H-T-H motif" evidence="2">
    <location>
        <begin position="39"/>
        <end position="58"/>
    </location>
</feature>
<evidence type="ECO:0000256" key="1">
    <source>
        <dbReference type="ARBA" id="ARBA00023125"/>
    </source>
</evidence>
<keyword evidence="5" id="KW-1185">Reference proteome</keyword>
<name>A0ABW4PBL3_9NOCA</name>
<evidence type="ECO:0000259" key="3">
    <source>
        <dbReference type="PROSITE" id="PS50977"/>
    </source>
</evidence>
<proteinExistence type="predicted"/>
<dbReference type="SUPFAM" id="SSF46689">
    <property type="entry name" value="Homeodomain-like"/>
    <property type="match status" value="1"/>
</dbReference>
<dbReference type="PANTHER" id="PTHR30055">
    <property type="entry name" value="HTH-TYPE TRANSCRIPTIONAL REGULATOR RUTR"/>
    <property type="match status" value="1"/>
</dbReference>
<dbReference type="Gene3D" id="1.10.357.10">
    <property type="entry name" value="Tetracycline Repressor, domain 2"/>
    <property type="match status" value="1"/>
</dbReference>
<sequence>MAGKRDLTTGRDAQRIQTRERVLGAAVAEFGDRGAADADLTAIAASAGVSRGTFYFHFPTKEHVLLELEQREESRIARELTEFLGTPRDLESSLSRIVELTLAIEERLGNRLFKDLLALYFSPTRPLTESWREHALIGLVVDILGRARDTGEAEIAVDPYHSAAIFLLGLYGLLSTTSGAGPLRTAVLDSYLTTTLRSLQPR</sequence>
<dbReference type="PRINTS" id="PR00455">
    <property type="entry name" value="HTHTETR"/>
</dbReference>
<protein>
    <submittedName>
        <fullName evidence="4">TetR family transcriptional regulator</fullName>
    </submittedName>
</protein>
<comment type="caution">
    <text evidence="4">The sequence shown here is derived from an EMBL/GenBank/DDBJ whole genome shotgun (WGS) entry which is preliminary data.</text>
</comment>
<dbReference type="PROSITE" id="PS50977">
    <property type="entry name" value="HTH_TETR_2"/>
    <property type="match status" value="1"/>
</dbReference>
<evidence type="ECO:0000256" key="2">
    <source>
        <dbReference type="PROSITE-ProRule" id="PRU00335"/>
    </source>
</evidence>
<evidence type="ECO:0000313" key="5">
    <source>
        <dbReference type="Proteomes" id="UP001597286"/>
    </source>
</evidence>
<evidence type="ECO:0000313" key="4">
    <source>
        <dbReference type="EMBL" id="MFD1815518.1"/>
    </source>
</evidence>
<gene>
    <name evidence="4" type="ORF">ACFSJG_25150</name>
</gene>
<keyword evidence="1 2" id="KW-0238">DNA-binding</keyword>
<dbReference type="RefSeq" id="WP_378488023.1">
    <property type="nucleotide sequence ID" value="NZ_JBHUFB010000021.1"/>
</dbReference>
<dbReference type="EMBL" id="JBHUFB010000021">
    <property type="protein sequence ID" value="MFD1815518.1"/>
    <property type="molecule type" value="Genomic_DNA"/>
</dbReference>
<dbReference type="InterPro" id="IPR001647">
    <property type="entry name" value="HTH_TetR"/>
</dbReference>
<feature type="domain" description="HTH tetR-type" evidence="3">
    <location>
        <begin position="16"/>
        <end position="76"/>
    </location>
</feature>